<dbReference type="InterPro" id="IPR036390">
    <property type="entry name" value="WH_DNA-bd_sf"/>
</dbReference>
<dbReference type="Gene3D" id="1.10.10.10">
    <property type="entry name" value="Winged helix-like DNA-binding domain superfamily/Winged helix DNA-binding domain"/>
    <property type="match status" value="1"/>
</dbReference>
<dbReference type="SUPFAM" id="SSF46785">
    <property type="entry name" value="Winged helix' DNA-binding domain"/>
    <property type="match status" value="1"/>
</dbReference>
<proteinExistence type="predicted"/>
<sequence length="122" mass="13485">MPKIAETCPLHLTIKVIGGRWKLHVLRALFVHDGQRYYALLRNIEGISDKELTRNLRDWNTPVSSCDRRKSASNAVCAPPKGAGPVTSAWTSASLSSFCLKPLRFTVCRSALRSCRSSVTAI</sequence>
<evidence type="ECO:0000256" key="3">
    <source>
        <dbReference type="ARBA" id="ARBA00023163"/>
    </source>
</evidence>
<organism evidence="5 6">
    <name type="scientific">Mesorhizobium escarrei</name>
    <dbReference type="NCBI Taxonomy" id="666018"/>
    <lineage>
        <taxon>Bacteria</taxon>
        <taxon>Pseudomonadati</taxon>
        <taxon>Pseudomonadota</taxon>
        <taxon>Alphaproteobacteria</taxon>
        <taxon>Hyphomicrobiales</taxon>
        <taxon>Phyllobacteriaceae</taxon>
        <taxon>Mesorhizobium</taxon>
    </lineage>
</organism>
<evidence type="ECO:0000313" key="5">
    <source>
        <dbReference type="EMBL" id="CAH2405186.1"/>
    </source>
</evidence>
<feature type="domain" description="HTH hxlR-type" evidence="4">
    <location>
        <begin position="16"/>
        <end position="58"/>
    </location>
</feature>
<comment type="caution">
    <text evidence="5">The sequence shown here is derived from an EMBL/GenBank/DDBJ whole genome shotgun (WGS) entry which is preliminary data.</text>
</comment>
<evidence type="ECO:0000313" key="6">
    <source>
        <dbReference type="Proteomes" id="UP001153050"/>
    </source>
</evidence>
<accession>A0ABN8K704</accession>
<keyword evidence="3" id="KW-0804">Transcription</keyword>
<keyword evidence="1" id="KW-0805">Transcription regulation</keyword>
<protein>
    <recommendedName>
        <fullName evidence="4">HTH hxlR-type domain-containing protein</fullName>
    </recommendedName>
</protein>
<dbReference type="PANTHER" id="PTHR33204">
    <property type="entry name" value="TRANSCRIPTIONAL REGULATOR, MARR FAMILY"/>
    <property type="match status" value="1"/>
</dbReference>
<evidence type="ECO:0000256" key="1">
    <source>
        <dbReference type="ARBA" id="ARBA00023015"/>
    </source>
</evidence>
<dbReference type="EMBL" id="CAKXZT010000142">
    <property type="protein sequence ID" value="CAH2405186.1"/>
    <property type="molecule type" value="Genomic_DNA"/>
</dbReference>
<keyword evidence="6" id="KW-1185">Reference proteome</keyword>
<evidence type="ECO:0000256" key="2">
    <source>
        <dbReference type="ARBA" id="ARBA00023125"/>
    </source>
</evidence>
<dbReference type="Pfam" id="PF01638">
    <property type="entry name" value="HxlR"/>
    <property type="match status" value="1"/>
</dbReference>
<gene>
    <name evidence="5" type="ORF">MES5069_460009</name>
</gene>
<keyword evidence="2" id="KW-0238">DNA-binding</keyword>
<name>A0ABN8K704_9HYPH</name>
<reference evidence="5 6" key="1">
    <citation type="submission" date="2022-03" db="EMBL/GenBank/DDBJ databases">
        <authorList>
            <person name="Brunel B."/>
        </authorList>
    </citation>
    <scope>NUCLEOTIDE SEQUENCE [LARGE SCALE GENOMIC DNA]</scope>
    <source>
        <strain evidence="5">STM5069sample</strain>
    </source>
</reference>
<dbReference type="InterPro" id="IPR036388">
    <property type="entry name" value="WH-like_DNA-bd_sf"/>
</dbReference>
<dbReference type="Proteomes" id="UP001153050">
    <property type="component" value="Unassembled WGS sequence"/>
</dbReference>
<evidence type="ECO:0000259" key="4">
    <source>
        <dbReference type="Pfam" id="PF01638"/>
    </source>
</evidence>
<dbReference type="InterPro" id="IPR002577">
    <property type="entry name" value="HTH_HxlR"/>
</dbReference>